<dbReference type="SMART" id="SM00382">
    <property type="entry name" value="AAA"/>
    <property type="match status" value="1"/>
</dbReference>
<keyword evidence="8 9" id="KW-0472">Membrane</keyword>
<evidence type="ECO:0000256" key="9">
    <source>
        <dbReference type="SAM" id="Phobius"/>
    </source>
</evidence>
<dbReference type="PANTHER" id="PTHR24221">
    <property type="entry name" value="ATP-BINDING CASSETTE SUB-FAMILY B"/>
    <property type="match status" value="1"/>
</dbReference>
<dbReference type="AlphaFoldDB" id="A0A1G2MRJ5"/>
<accession>A0A1G2MRJ5</accession>
<proteinExistence type="predicted"/>
<dbReference type="Gene3D" id="3.40.50.300">
    <property type="entry name" value="P-loop containing nucleotide triphosphate hydrolases"/>
    <property type="match status" value="1"/>
</dbReference>
<evidence type="ECO:0000259" key="11">
    <source>
        <dbReference type="PROSITE" id="PS50929"/>
    </source>
</evidence>
<feature type="transmembrane region" description="Helical" evidence="9">
    <location>
        <begin position="62"/>
        <end position="83"/>
    </location>
</feature>
<evidence type="ECO:0000256" key="5">
    <source>
        <dbReference type="ARBA" id="ARBA00022741"/>
    </source>
</evidence>
<keyword evidence="6" id="KW-0067">ATP-binding</keyword>
<dbReference type="Pfam" id="PF00664">
    <property type="entry name" value="ABC_membrane"/>
    <property type="match status" value="1"/>
</dbReference>
<keyword evidence="2" id="KW-0813">Transport</keyword>
<dbReference type="InterPro" id="IPR039421">
    <property type="entry name" value="Type_1_exporter"/>
</dbReference>
<dbReference type="Proteomes" id="UP000177943">
    <property type="component" value="Unassembled WGS sequence"/>
</dbReference>
<evidence type="ECO:0000256" key="1">
    <source>
        <dbReference type="ARBA" id="ARBA00004651"/>
    </source>
</evidence>
<dbReference type="SUPFAM" id="SSF52540">
    <property type="entry name" value="P-loop containing nucleoside triphosphate hydrolases"/>
    <property type="match status" value="1"/>
</dbReference>
<dbReference type="PROSITE" id="PS00211">
    <property type="entry name" value="ABC_TRANSPORTER_1"/>
    <property type="match status" value="1"/>
</dbReference>
<feature type="domain" description="ABC transmembrane type-1" evidence="11">
    <location>
        <begin position="23"/>
        <end position="306"/>
    </location>
</feature>
<gene>
    <name evidence="12" type="ORF">A3D56_03765</name>
</gene>
<dbReference type="GO" id="GO:0140359">
    <property type="term" value="F:ABC-type transporter activity"/>
    <property type="evidence" value="ECO:0007669"/>
    <property type="project" value="InterPro"/>
</dbReference>
<dbReference type="InterPro" id="IPR017871">
    <property type="entry name" value="ABC_transporter-like_CS"/>
</dbReference>
<feature type="transmembrane region" description="Helical" evidence="9">
    <location>
        <begin position="139"/>
        <end position="159"/>
    </location>
</feature>
<dbReference type="Pfam" id="PF00005">
    <property type="entry name" value="ABC_tran"/>
    <property type="match status" value="1"/>
</dbReference>
<dbReference type="EMBL" id="MHRP01000032">
    <property type="protein sequence ID" value="OHA26364.1"/>
    <property type="molecule type" value="Genomic_DNA"/>
</dbReference>
<feature type="transmembrane region" description="Helical" evidence="9">
    <location>
        <begin position="30"/>
        <end position="50"/>
    </location>
</feature>
<evidence type="ECO:0000256" key="3">
    <source>
        <dbReference type="ARBA" id="ARBA00022475"/>
    </source>
</evidence>
<organism evidence="12 13">
    <name type="scientific">Candidatus Taylorbacteria bacterium RIFCSPHIGHO2_02_FULL_45_35</name>
    <dbReference type="NCBI Taxonomy" id="1802311"/>
    <lineage>
        <taxon>Bacteria</taxon>
        <taxon>Candidatus Tayloriibacteriota</taxon>
    </lineage>
</organism>
<dbReference type="PANTHER" id="PTHR24221:SF654">
    <property type="entry name" value="ATP-BINDING CASSETTE SUB-FAMILY B MEMBER 6"/>
    <property type="match status" value="1"/>
</dbReference>
<dbReference type="GO" id="GO:0016887">
    <property type="term" value="F:ATP hydrolysis activity"/>
    <property type="evidence" value="ECO:0007669"/>
    <property type="project" value="InterPro"/>
</dbReference>
<feature type="domain" description="ABC transporter" evidence="10">
    <location>
        <begin position="342"/>
        <end position="577"/>
    </location>
</feature>
<feature type="transmembrane region" description="Helical" evidence="9">
    <location>
        <begin position="165"/>
        <end position="183"/>
    </location>
</feature>
<dbReference type="PROSITE" id="PS50929">
    <property type="entry name" value="ABC_TM1F"/>
    <property type="match status" value="1"/>
</dbReference>
<dbReference type="GO" id="GO:0005524">
    <property type="term" value="F:ATP binding"/>
    <property type="evidence" value="ECO:0007669"/>
    <property type="project" value="UniProtKB-KW"/>
</dbReference>
<dbReference type="SUPFAM" id="SSF90123">
    <property type="entry name" value="ABC transporter transmembrane region"/>
    <property type="match status" value="1"/>
</dbReference>
<comment type="subcellular location">
    <subcellularLocation>
        <location evidence="1">Cell membrane</location>
        <topology evidence="1">Multi-pass membrane protein</topology>
    </subcellularLocation>
</comment>
<evidence type="ECO:0008006" key="14">
    <source>
        <dbReference type="Google" id="ProtNLM"/>
    </source>
</evidence>
<keyword evidence="7 9" id="KW-1133">Transmembrane helix</keyword>
<keyword evidence="4 9" id="KW-0812">Transmembrane</keyword>
<protein>
    <recommendedName>
        <fullName evidence="14">ABC transporter ATP-binding protein</fullName>
    </recommendedName>
</protein>
<name>A0A1G2MRJ5_9BACT</name>
<comment type="caution">
    <text evidence="12">The sequence shown here is derived from an EMBL/GenBank/DDBJ whole genome shotgun (WGS) entry which is preliminary data.</text>
</comment>
<dbReference type="InterPro" id="IPR036640">
    <property type="entry name" value="ABC1_TM_sf"/>
</dbReference>
<evidence type="ECO:0000313" key="12">
    <source>
        <dbReference type="EMBL" id="OHA26364.1"/>
    </source>
</evidence>
<keyword evidence="5" id="KW-0547">Nucleotide-binding</keyword>
<evidence type="ECO:0000256" key="7">
    <source>
        <dbReference type="ARBA" id="ARBA00022989"/>
    </source>
</evidence>
<dbReference type="Gene3D" id="1.20.1560.10">
    <property type="entry name" value="ABC transporter type 1, transmembrane domain"/>
    <property type="match status" value="1"/>
</dbReference>
<reference evidence="12 13" key="1">
    <citation type="journal article" date="2016" name="Nat. Commun.">
        <title>Thousands of microbial genomes shed light on interconnected biogeochemical processes in an aquifer system.</title>
        <authorList>
            <person name="Anantharaman K."/>
            <person name="Brown C.T."/>
            <person name="Hug L.A."/>
            <person name="Sharon I."/>
            <person name="Castelle C.J."/>
            <person name="Probst A.J."/>
            <person name="Thomas B.C."/>
            <person name="Singh A."/>
            <person name="Wilkins M.J."/>
            <person name="Karaoz U."/>
            <person name="Brodie E.L."/>
            <person name="Williams K.H."/>
            <person name="Hubbard S.S."/>
            <person name="Banfield J.F."/>
        </authorList>
    </citation>
    <scope>NUCLEOTIDE SEQUENCE [LARGE SCALE GENOMIC DNA]</scope>
</reference>
<dbReference type="InterPro" id="IPR003593">
    <property type="entry name" value="AAA+_ATPase"/>
</dbReference>
<evidence type="ECO:0000256" key="4">
    <source>
        <dbReference type="ARBA" id="ARBA00022692"/>
    </source>
</evidence>
<keyword evidence="3" id="KW-1003">Cell membrane</keyword>
<dbReference type="GO" id="GO:0005886">
    <property type="term" value="C:plasma membrane"/>
    <property type="evidence" value="ECO:0007669"/>
    <property type="project" value="UniProtKB-SubCell"/>
</dbReference>
<dbReference type="PROSITE" id="PS50893">
    <property type="entry name" value="ABC_TRANSPORTER_2"/>
    <property type="match status" value="1"/>
</dbReference>
<evidence type="ECO:0000256" key="6">
    <source>
        <dbReference type="ARBA" id="ARBA00022840"/>
    </source>
</evidence>
<evidence type="ECO:0000259" key="10">
    <source>
        <dbReference type="PROSITE" id="PS50893"/>
    </source>
</evidence>
<dbReference type="InterPro" id="IPR011527">
    <property type="entry name" value="ABC1_TM_dom"/>
</dbReference>
<evidence type="ECO:0000313" key="13">
    <source>
        <dbReference type="Proteomes" id="UP000177943"/>
    </source>
</evidence>
<dbReference type="InterPro" id="IPR003439">
    <property type="entry name" value="ABC_transporter-like_ATP-bd"/>
</dbReference>
<dbReference type="GO" id="GO:0034040">
    <property type="term" value="F:ATPase-coupled lipid transmembrane transporter activity"/>
    <property type="evidence" value="ECO:0007669"/>
    <property type="project" value="TreeGrafter"/>
</dbReference>
<sequence length="580" mass="66758">MYSIRTLIKDIWFYLTPYRKNFWLGTMWRIIADLAWLYPPFALATIINFFSHYTPGQSLSPLYLVFSLIILATILRYRGIYLAKSKMFRISEKIALDAQLRAMKHLMLLDMSWHESESAGSKFKRIERGGASLDKILRIWINNVIEITINLIGVIWIITKFDFHIGIATMIFLVSYYLLSYFYRKRAIAFTNIVNAKEEHRSGVIFESINNVRSVKVMSMAGKITETLSKNALDLFETIKKRIYWFQAGNTVRNFYAQMFRVGAMIFIVYGILEGKYEIGFLILFSGYFGSVWQAMVELTDVSEDFSVAKNAVARMQEILKTPIIIDDEKDKVKFPENWKQISLKNVSFSYENNHALKNISFEIRRGEKIGIIGISGAGKSTLFKLLLKERESYEGEINFDGIPLKNISKKDYFNHVAVVLQDTELFNATLRDNITITNPRQEHNSVAFQNAVNTSHVKDFLTKLPIGIESIIGEKGVKLSGGEKQRVGIARAIFKNPQILLLDEATSHLDIESEEKIQDSLKTFFKSVTAVVIAHRLTTIKEMDRIIVIQNGKIIESGNFSELHKTKGRFFELWEKQKL</sequence>
<evidence type="ECO:0000256" key="8">
    <source>
        <dbReference type="ARBA" id="ARBA00023136"/>
    </source>
</evidence>
<dbReference type="InterPro" id="IPR027417">
    <property type="entry name" value="P-loop_NTPase"/>
</dbReference>
<dbReference type="FunFam" id="3.40.50.300:FF:000221">
    <property type="entry name" value="Multidrug ABC transporter ATP-binding protein"/>
    <property type="match status" value="1"/>
</dbReference>
<evidence type="ECO:0000256" key="2">
    <source>
        <dbReference type="ARBA" id="ARBA00022448"/>
    </source>
</evidence>